<dbReference type="KEGG" id="csl:COCSUDRAFT_61516"/>
<comment type="similarity">
    <text evidence="1">Belongs to the LTV1 family.</text>
</comment>
<dbReference type="AlphaFoldDB" id="I0Z3R9"/>
<dbReference type="PANTHER" id="PTHR21531">
    <property type="entry name" value="LOW-TEMPERATURE VIABILITY PROTEIN LTV1-RELATED"/>
    <property type="match status" value="1"/>
</dbReference>
<dbReference type="EMBL" id="AGSI01000004">
    <property type="protein sequence ID" value="EIE25288.1"/>
    <property type="molecule type" value="Genomic_DNA"/>
</dbReference>
<evidence type="ECO:0000256" key="1">
    <source>
        <dbReference type="ARBA" id="ARBA00009078"/>
    </source>
</evidence>
<dbReference type="OrthoDB" id="5852896at2759"/>
<comment type="caution">
    <text evidence="3">The sequence shown here is derived from an EMBL/GenBank/DDBJ whole genome shotgun (WGS) entry which is preliminary data.</text>
</comment>
<feature type="region of interest" description="Disordered" evidence="2">
    <location>
        <begin position="180"/>
        <end position="203"/>
    </location>
</feature>
<gene>
    <name evidence="3" type="ORF">COCSUDRAFT_61516</name>
</gene>
<evidence type="ECO:0000313" key="4">
    <source>
        <dbReference type="Proteomes" id="UP000007264"/>
    </source>
</evidence>
<dbReference type="GO" id="GO:0005829">
    <property type="term" value="C:cytosol"/>
    <property type="evidence" value="ECO:0007669"/>
    <property type="project" value="TreeGrafter"/>
</dbReference>
<dbReference type="GO" id="GO:0030688">
    <property type="term" value="C:preribosome, small subunit precursor"/>
    <property type="evidence" value="ECO:0007669"/>
    <property type="project" value="TreeGrafter"/>
</dbReference>
<dbReference type="STRING" id="574566.I0Z3R9"/>
<dbReference type="GO" id="GO:0005634">
    <property type="term" value="C:nucleus"/>
    <property type="evidence" value="ECO:0007669"/>
    <property type="project" value="TreeGrafter"/>
</dbReference>
<dbReference type="Proteomes" id="UP000007264">
    <property type="component" value="Unassembled WGS sequence"/>
</dbReference>
<evidence type="ECO:0000256" key="2">
    <source>
        <dbReference type="SAM" id="MobiDB-lite"/>
    </source>
</evidence>
<dbReference type="RefSeq" id="XP_005649832.1">
    <property type="nucleotide sequence ID" value="XM_005649775.1"/>
</dbReference>
<name>I0Z3R9_COCSC</name>
<dbReference type="InterPro" id="IPR007307">
    <property type="entry name" value="Ltv1"/>
</dbReference>
<organism evidence="3 4">
    <name type="scientific">Coccomyxa subellipsoidea (strain C-169)</name>
    <name type="common">Green microalga</name>
    <dbReference type="NCBI Taxonomy" id="574566"/>
    <lineage>
        <taxon>Eukaryota</taxon>
        <taxon>Viridiplantae</taxon>
        <taxon>Chlorophyta</taxon>
        <taxon>core chlorophytes</taxon>
        <taxon>Trebouxiophyceae</taxon>
        <taxon>Trebouxiophyceae incertae sedis</taxon>
        <taxon>Coccomyxaceae</taxon>
        <taxon>Coccomyxa</taxon>
        <taxon>Coccomyxa subellipsoidea</taxon>
    </lineage>
</organism>
<dbReference type="GO" id="GO:0042274">
    <property type="term" value="P:ribosomal small subunit biogenesis"/>
    <property type="evidence" value="ECO:0007669"/>
    <property type="project" value="InterPro"/>
</dbReference>
<sequence length="327" mass="35005">MGRGFFPFPPEEVTWDLSENKRKEIVELGLPDDGYDYLQHLKDPAANVSSSDNASAPAAEGPRVFLPAPFVEPPPEDVKYVDARTLPQQTATADVDILQVLGGVAPFARDLDEQPSNRANDVDALNEIMRELENADDDADDGGSGDLLDDFVSTAAAQVTSSNLSTARGSGHGALSFIEEEEELSGQSEGSQGTDDDELESRLGRGYVGSIASTYWRPERTDRGGLATLDERFEQLALEYDSDELGELDDIEGGGAGLEVFGSLLEKSMGEQASRVPVIDGAHPAQGPTHAAKALDRHDDDARIAVEKETLAQNICRRRDSGASAGS</sequence>
<dbReference type="GO" id="GO:0000056">
    <property type="term" value="P:ribosomal small subunit export from nucleus"/>
    <property type="evidence" value="ECO:0007669"/>
    <property type="project" value="TreeGrafter"/>
</dbReference>
<proteinExistence type="inferred from homology"/>
<protein>
    <submittedName>
        <fullName evidence="3">Uncharacterized protein</fullName>
    </submittedName>
</protein>
<reference evidence="3 4" key="1">
    <citation type="journal article" date="2012" name="Genome Biol.">
        <title>The genome of the polar eukaryotic microalga coccomyxa subellipsoidea reveals traits of cold adaptation.</title>
        <authorList>
            <person name="Blanc G."/>
            <person name="Agarkova I."/>
            <person name="Grimwood J."/>
            <person name="Kuo A."/>
            <person name="Brueggeman A."/>
            <person name="Dunigan D."/>
            <person name="Gurnon J."/>
            <person name="Ladunga I."/>
            <person name="Lindquist E."/>
            <person name="Lucas S."/>
            <person name="Pangilinan J."/>
            <person name="Proschold T."/>
            <person name="Salamov A."/>
            <person name="Schmutz J."/>
            <person name="Weeks D."/>
            <person name="Yamada T."/>
            <person name="Claverie J.M."/>
            <person name="Grigoriev I."/>
            <person name="Van Etten J."/>
            <person name="Lomsadze A."/>
            <person name="Borodovsky M."/>
        </authorList>
    </citation>
    <scope>NUCLEOTIDE SEQUENCE [LARGE SCALE GENOMIC DNA]</scope>
    <source>
        <strain evidence="3 4">C-169</strain>
    </source>
</reference>
<accession>I0Z3R9</accession>
<evidence type="ECO:0000313" key="3">
    <source>
        <dbReference type="EMBL" id="EIE25288.1"/>
    </source>
</evidence>
<dbReference type="GeneID" id="17043290"/>
<keyword evidence="4" id="KW-1185">Reference proteome</keyword>
<dbReference type="PANTHER" id="PTHR21531:SF0">
    <property type="entry name" value="PROTEIN LTV1 HOMOLOG"/>
    <property type="match status" value="1"/>
</dbReference>